<evidence type="ECO:0000313" key="5">
    <source>
        <dbReference type="Proteomes" id="UP000555564"/>
    </source>
</evidence>
<dbReference type="PIRSF" id="PIRSF016184">
    <property type="entry name" value="PhzC_PhzF"/>
    <property type="match status" value="1"/>
</dbReference>
<dbReference type="Gene3D" id="3.10.310.10">
    <property type="entry name" value="Diaminopimelate Epimerase, Chain A, domain 1"/>
    <property type="match status" value="2"/>
</dbReference>
<evidence type="ECO:0000256" key="2">
    <source>
        <dbReference type="ARBA" id="ARBA00023235"/>
    </source>
</evidence>
<dbReference type="PANTHER" id="PTHR13774">
    <property type="entry name" value="PHENAZINE BIOSYNTHESIS PROTEIN"/>
    <property type="match status" value="1"/>
</dbReference>
<reference evidence="4 5" key="1">
    <citation type="submission" date="2020-08" db="EMBL/GenBank/DDBJ databases">
        <title>Sequencing the genomes of 1000 actinobacteria strains.</title>
        <authorList>
            <person name="Klenk H.-P."/>
        </authorList>
    </citation>
    <scope>NUCLEOTIDE SEQUENCE [LARGE SCALE GENOMIC DNA]</scope>
    <source>
        <strain evidence="4 5">DSM 44936</strain>
    </source>
</reference>
<accession>A0A7X0IKY8</accession>
<dbReference type="GO" id="GO:0016853">
    <property type="term" value="F:isomerase activity"/>
    <property type="evidence" value="ECO:0007669"/>
    <property type="project" value="UniProtKB-KW"/>
</dbReference>
<gene>
    <name evidence="4" type="ORF">BJ992_006095</name>
</gene>
<name>A0A7X0IKY8_9ACTN</name>
<dbReference type="EMBL" id="JACHIU010000001">
    <property type="protein sequence ID" value="MBB6476664.1"/>
    <property type="molecule type" value="Genomic_DNA"/>
</dbReference>
<keyword evidence="5" id="KW-1185">Reference proteome</keyword>
<dbReference type="AlphaFoldDB" id="A0A7X0IKY8"/>
<protein>
    <submittedName>
        <fullName evidence="4">PhzF family phenazine biosynthesis protein</fullName>
    </submittedName>
</protein>
<sequence length="262" mass="28264">MRIFTVDSFTDRPFKGNPAGVCLLESSRSDEWMQSLARELRHSETAFVDPREQGHPYGLRWFTPATEVDLCGHATMAAAHVLYSTGAAAGAIEFSTRSGILTTKMLDNGFISMDFPAYPPSEVPVPEGLEQALGATPVWVGKGVLDLLVELESEQAVRDLTPDIPALTGIDARAVCVTARATSKDLDYVSRFFAPKVGVPEDPVTGSAHCMLSPYWSTKLGEDTLVAAQLSERGGEIHTTYAPPRTLLSGPATTVWSGDLHI</sequence>
<dbReference type="SUPFAM" id="SSF54506">
    <property type="entry name" value="Diaminopimelate epimerase-like"/>
    <property type="match status" value="1"/>
</dbReference>
<feature type="active site" evidence="3">
    <location>
        <position position="44"/>
    </location>
</feature>
<evidence type="ECO:0000313" key="4">
    <source>
        <dbReference type="EMBL" id="MBB6476664.1"/>
    </source>
</evidence>
<dbReference type="Pfam" id="PF02567">
    <property type="entry name" value="PhzC-PhzF"/>
    <property type="match status" value="1"/>
</dbReference>
<dbReference type="NCBIfam" id="TIGR00654">
    <property type="entry name" value="PhzF_family"/>
    <property type="match status" value="1"/>
</dbReference>
<proteinExistence type="inferred from homology"/>
<keyword evidence="2" id="KW-0413">Isomerase</keyword>
<dbReference type="PANTHER" id="PTHR13774:SF17">
    <property type="entry name" value="PHENAZINE BIOSYNTHESIS-LIKE DOMAIN-CONTAINING PROTEIN"/>
    <property type="match status" value="1"/>
</dbReference>
<comment type="caution">
    <text evidence="4">The sequence shown here is derived from an EMBL/GenBank/DDBJ whole genome shotgun (WGS) entry which is preliminary data.</text>
</comment>
<organism evidence="4 5">
    <name type="scientific">Sphaerisporangium rubeum</name>
    <dbReference type="NCBI Taxonomy" id="321317"/>
    <lineage>
        <taxon>Bacteria</taxon>
        <taxon>Bacillati</taxon>
        <taxon>Actinomycetota</taxon>
        <taxon>Actinomycetes</taxon>
        <taxon>Streptosporangiales</taxon>
        <taxon>Streptosporangiaceae</taxon>
        <taxon>Sphaerisporangium</taxon>
    </lineage>
</organism>
<dbReference type="GO" id="GO:0005737">
    <property type="term" value="C:cytoplasm"/>
    <property type="evidence" value="ECO:0007669"/>
    <property type="project" value="TreeGrafter"/>
</dbReference>
<dbReference type="InterPro" id="IPR003719">
    <property type="entry name" value="Phenazine_PhzF-like"/>
</dbReference>
<comment type="similarity">
    <text evidence="1">Belongs to the PhzF family.</text>
</comment>
<evidence type="ECO:0000256" key="3">
    <source>
        <dbReference type="PIRSR" id="PIRSR016184-1"/>
    </source>
</evidence>
<dbReference type="RefSeq" id="WP_184986844.1">
    <property type="nucleotide sequence ID" value="NZ_BAAALO010000063.1"/>
</dbReference>
<evidence type="ECO:0000256" key="1">
    <source>
        <dbReference type="ARBA" id="ARBA00008270"/>
    </source>
</evidence>
<dbReference type="Proteomes" id="UP000555564">
    <property type="component" value="Unassembled WGS sequence"/>
</dbReference>